<comment type="subcellular location">
    <subcellularLocation>
        <location evidence="1">Nucleus</location>
    </subcellularLocation>
</comment>
<dbReference type="GO" id="GO:0006397">
    <property type="term" value="P:mRNA processing"/>
    <property type="evidence" value="ECO:0007669"/>
    <property type="project" value="UniProtKB-KW"/>
</dbReference>
<dbReference type="Pfam" id="PF09090">
    <property type="entry name" value="MIF4G_like_2"/>
    <property type="match status" value="2"/>
</dbReference>
<dbReference type="Proteomes" id="UP000605846">
    <property type="component" value="Unassembled WGS sequence"/>
</dbReference>
<dbReference type="InterPro" id="IPR003890">
    <property type="entry name" value="MIF4G-like_typ-3"/>
</dbReference>
<evidence type="ECO:0000313" key="10">
    <source>
        <dbReference type="Proteomes" id="UP000605846"/>
    </source>
</evidence>
<dbReference type="InterPro" id="IPR007312">
    <property type="entry name" value="Phosphoesterase"/>
</dbReference>
<protein>
    <submittedName>
        <fullName evidence="9">Nuclear cap-binding protein subunit 1</fullName>
    </submittedName>
</protein>
<keyword evidence="6" id="KW-0539">Nucleus</keyword>
<feature type="region of interest" description="Disordered" evidence="7">
    <location>
        <begin position="1"/>
        <end position="31"/>
    </location>
</feature>
<evidence type="ECO:0000259" key="8">
    <source>
        <dbReference type="SMART" id="SM00543"/>
    </source>
</evidence>
<dbReference type="PANTHER" id="PTHR12412:SF2">
    <property type="entry name" value="NUCLEAR CAP-BINDING PROTEIN SUBUNIT 1"/>
    <property type="match status" value="1"/>
</dbReference>
<comment type="similarity">
    <text evidence="2">Belongs to the NCBP1 family.</text>
</comment>
<dbReference type="GO" id="GO:0016788">
    <property type="term" value="F:hydrolase activity, acting on ester bonds"/>
    <property type="evidence" value="ECO:0007669"/>
    <property type="project" value="InterPro"/>
</dbReference>
<dbReference type="InterPro" id="IPR015174">
    <property type="entry name" value="MIF4G-like_typ-2"/>
</dbReference>
<dbReference type="SUPFAM" id="SSF48371">
    <property type="entry name" value="ARM repeat"/>
    <property type="match status" value="3"/>
</dbReference>
<evidence type="ECO:0000313" key="9">
    <source>
        <dbReference type="EMBL" id="KAF7727951.1"/>
    </source>
</evidence>
<dbReference type="InterPro" id="IPR016024">
    <property type="entry name" value="ARM-type_fold"/>
</dbReference>
<evidence type="ECO:0000256" key="5">
    <source>
        <dbReference type="ARBA" id="ARBA00023187"/>
    </source>
</evidence>
<feature type="region of interest" description="Disordered" evidence="7">
    <location>
        <begin position="47"/>
        <end position="68"/>
    </location>
</feature>
<feature type="compositionally biased region" description="Low complexity" evidence="7">
    <location>
        <begin position="820"/>
        <end position="835"/>
    </location>
</feature>
<accession>A0A8H7EQ71</accession>
<gene>
    <name evidence="9" type="primary">NCBP1</name>
    <name evidence="9" type="ORF">EC973_006839</name>
</gene>
<proteinExistence type="inferred from homology"/>
<dbReference type="Pfam" id="PF02854">
    <property type="entry name" value="MIF4G"/>
    <property type="match status" value="1"/>
</dbReference>
<evidence type="ECO:0000256" key="1">
    <source>
        <dbReference type="ARBA" id="ARBA00004123"/>
    </source>
</evidence>
<comment type="caution">
    <text evidence="9">The sequence shown here is derived from an EMBL/GenBank/DDBJ whole genome shotgun (WGS) entry which is preliminary data.</text>
</comment>
<keyword evidence="4" id="KW-0378">Hydrolase</keyword>
<dbReference type="Gene3D" id="1.25.40.180">
    <property type="match status" value="3"/>
</dbReference>
<feature type="compositionally biased region" description="Basic and acidic residues" evidence="7">
    <location>
        <begin position="1"/>
        <end position="16"/>
    </location>
</feature>
<feature type="compositionally biased region" description="Basic residues" evidence="7">
    <location>
        <begin position="802"/>
        <end position="815"/>
    </location>
</feature>
<keyword evidence="5" id="KW-0508">mRNA splicing</keyword>
<dbReference type="OrthoDB" id="10252707at2759"/>
<dbReference type="InterPro" id="IPR015172">
    <property type="entry name" value="MIF4G-like_typ-1"/>
</dbReference>
<evidence type="ECO:0000256" key="4">
    <source>
        <dbReference type="ARBA" id="ARBA00022801"/>
    </source>
</evidence>
<dbReference type="GO" id="GO:0000184">
    <property type="term" value="P:nuclear-transcribed mRNA catabolic process, nonsense-mediated decay"/>
    <property type="evidence" value="ECO:0007669"/>
    <property type="project" value="TreeGrafter"/>
</dbReference>
<dbReference type="InterPro" id="IPR027159">
    <property type="entry name" value="CBP80"/>
</dbReference>
<feature type="region of interest" description="Disordered" evidence="7">
    <location>
        <begin position="800"/>
        <end position="835"/>
    </location>
</feature>
<dbReference type="Gene3D" id="3.40.720.10">
    <property type="entry name" value="Alkaline Phosphatase, subunit A"/>
    <property type="match status" value="1"/>
</dbReference>
<dbReference type="GO" id="GO:0005634">
    <property type="term" value="C:nucleus"/>
    <property type="evidence" value="ECO:0007669"/>
    <property type="project" value="UniProtKB-SubCell"/>
</dbReference>
<evidence type="ECO:0000256" key="7">
    <source>
        <dbReference type="SAM" id="MobiDB-lite"/>
    </source>
</evidence>
<dbReference type="GO" id="GO:0005846">
    <property type="term" value="C:nuclear cap binding complex"/>
    <property type="evidence" value="ECO:0007669"/>
    <property type="project" value="InterPro"/>
</dbReference>
<name>A0A8H7EQ71_9FUNG</name>
<sequence length="1140" mass="130516">MSYESRGYRSRHDGGNRYRGSGGGGGPRYNRGATLAIAQRQLTQITLDDRRPYRHNPNRAASPPKDEEMEDIEVRLKGLIIKIGDKISPELQVNLNKMKNILDNDYSKYPTTVQDTFKACICEIPAKAPVYATLLGLLNVCNHEVVGKLMDEFNGMLQEIIERSDFFKLKQLLRFYGELVNVNVILPTVYCGLINSLLTALDEPGQLRCRLDCIVYIVLSTLPWCAKELHGRDLADLEQILSKIDAYMQRRGKTEPFNILKQYQDPRFSMNKDPLVHIWSLIQNLQADGWEVAVIPKPHRWFDSEFNSALQHDLPQFQLPPHSEDLTYIAPQTTLKIFVDDEGNSLPTIPRHDSLEYFLLSDVITDTICIFEQNRKECAKYLLGISQSFEPGYFRAASAVAENRNNRSDGDTVMQDVSTWNLPDLLIEIIFTQMLKTPSPPFRQIFYSCVLTELSRSEGVNTPLALGKVVKTLFDRLPYMDTECVYRLWCWFSHHMSNFGFQWDWKAWKHALELDRSHPQYSFIRETLDKEIRLSYYERIKTSIPEEFLSMIPQEAPGPEFEYKDPNHPLYDQAKSVIDSLRAKKTVEEVRDILDKFNEIQVQQGVDEQTRLRIFLGILLDKLLNYRVIDPASVITWTFQQEQLDNAARSYPWEILKNTLNKVVSRVQQVKMKLENFRSLHQVNEAKRAESPLTEMAQAESQQELDTLRIVENSLTSVTREEKEVFMVMYQKFVQVLQELLASLDAKNEDPNANWTYWWVHGWFKETLRLIVLIPTMRLSLASIITLVCLTSSAMACGHGDHSRHGKSAHHHSGHGKASGGHSSHGKATGGKSSAATGKAFDHILQVWFENEDFSLIDSLPQFKALEREGITLTNFNALTHPSEPNYVAAGGGSTFGLTNDDYYNIPANISTIYDLLEAKGLTWKLYQEDLPYTGFTGYIYKNENGTYMRKHNPAVSFDSVNQNKTRLQNIVNAKELEQDIESGNLPNWMFYTPNMDNDGHDTNATFAGNWLQKFYKSTLNNTKLLDKTLVLLTFDENKTYPIRNHIWSLLLGKIPKKLKGTRDDTFYTHYSTLSTVEYNWDLGNLGRGDTNKTLANVFNFLAPALQYTNVHVPASEIELMNNTITGLMTGKSLNETHQA</sequence>
<dbReference type="GO" id="GO:0000339">
    <property type="term" value="F:RNA cap binding"/>
    <property type="evidence" value="ECO:0007669"/>
    <property type="project" value="InterPro"/>
</dbReference>
<feature type="domain" description="MIF4G" evidence="8">
    <location>
        <begin position="73"/>
        <end position="286"/>
    </location>
</feature>
<dbReference type="InterPro" id="IPR017850">
    <property type="entry name" value="Alkaline_phosphatase_core_sf"/>
</dbReference>
<dbReference type="Pfam" id="PF04185">
    <property type="entry name" value="Phosphoesterase"/>
    <property type="match status" value="1"/>
</dbReference>
<dbReference type="EMBL" id="JABAYA010000046">
    <property type="protein sequence ID" value="KAF7727951.1"/>
    <property type="molecule type" value="Genomic_DNA"/>
</dbReference>
<reference evidence="9" key="1">
    <citation type="submission" date="2020-01" db="EMBL/GenBank/DDBJ databases">
        <title>Genome Sequencing of Three Apophysomyces-Like Fungal Strains Confirms a Novel Fungal Genus in the Mucoromycota with divergent Burkholderia-like Endosymbiotic Bacteria.</title>
        <authorList>
            <person name="Stajich J.E."/>
            <person name="Macias A.M."/>
            <person name="Carter-House D."/>
            <person name="Lovett B."/>
            <person name="Kasson L.R."/>
            <person name="Berry K."/>
            <person name="Grigoriev I."/>
            <person name="Chang Y."/>
            <person name="Spatafora J."/>
            <person name="Kasson M.T."/>
        </authorList>
    </citation>
    <scope>NUCLEOTIDE SEQUENCE</scope>
    <source>
        <strain evidence="9">NRRL A-21654</strain>
    </source>
</reference>
<dbReference type="GO" id="GO:0006406">
    <property type="term" value="P:mRNA export from nucleus"/>
    <property type="evidence" value="ECO:0007669"/>
    <property type="project" value="InterPro"/>
</dbReference>
<dbReference type="Pfam" id="PF09088">
    <property type="entry name" value="MIF4G_like"/>
    <property type="match status" value="1"/>
</dbReference>
<keyword evidence="10" id="KW-1185">Reference proteome</keyword>
<evidence type="ECO:0000256" key="2">
    <source>
        <dbReference type="ARBA" id="ARBA00007413"/>
    </source>
</evidence>
<dbReference type="GO" id="GO:0003729">
    <property type="term" value="F:mRNA binding"/>
    <property type="evidence" value="ECO:0007669"/>
    <property type="project" value="TreeGrafter"/>
</dbReference>
<evidence type="ECO:0000256" key="6">
    <source>
        <dbReference type="ARBA" id="ARBA00023242"/>
    </source>
</evidence>
<organism evidence="9 10">
    <name type="scientific">Apophysomyces ossiformis</name>
    <dbReference type="NCBI Taxonomy" id="679940"/>
    <lineage>
        <taxon>Eukaryota</taxon>
        <taxon>Fungi</taxon>
        <taxon>Fungi incertae sedis</taxon>
        <taxon>Mucoromycota</taxon>
        <taxon>Mucoromycotina</taxon>
        <taxon>Mucoromycetes</taxon>
        <taxon>Mucorales</taxon>
        <taxon>Mucorineae</taxon>
        <taxon>Mucoraceae</taxon>
        <taxon>Apophysomyces</taxon>
    </lineage>
</organism>
<dbReference type="PANTHER" id="PTHR12412">
    <property type="entry name" value="CAP BINDING PROTEIN"/>
    <property type="match status" value="1"/>
</dbReference>
<dbReference type="SMART" id="SM00543">
    <property type="entry name" value="MIF4G"/>
    <property type="match status" value="1"/>
</dbReference>
<dbReference type="GO" id="GO:0008380">
    <property type="term" value="P:RNA splicing"/>
    <property type="evidence" value="ECO:0007669"/>
    <property type="project" value="UniProtKB-KW"/>
</dbReference>
<keyword evidence="3" id="KW-0507">mRNA processing</keyword>
<dbReference type="AlphaFoldDB" id="A0A8H7EQ71"/>
<evidence type="ECO:0000256" key="3">
    <source>
        <dbReference type="ARBA" id="ARBA00022664"/>
    </source>
</evidence>